<evidence type="ECO:0000256" key="6">
    <source>
        <dbReference type="ARBA" id="ARBA00023136"/>
    </source>
</evidence>
<dbReference type="Proteomes" id="UP000294513">
    <property type="component" value="Unassembled WGS sequence"/>
</dbReference>
<organism evidence="10 11">
    <name type="scientific">Actinomadura rubrisoli</name>
    <dbReference type="NCBI Taxonomy" id="2530368"/>
    <lineage>
        <taxon>Bacteria</taxon>
        <taxon>Bacillati</taxon>
        <taxon>Actinomycetota</taxon>
        <taxon>Actinomycetes</taxon>
        <taxon>Streptosporangiales</taxon>
        <taxon>Thermomonosporaceae</taxon>
        <taxon>Actinomadura</taxon>
    </lineage>
</organism>
<comment type="caution">
    <text evidence="10">The sequence shown here is derived from an EMBL/GenBank/DDBJ whole genome shotgun (WGS) entry which is preliminary data.</text>
</comment>
<dbReference type="Pfam" id="PF03176">
    <property type="entry name" value="MMPL"/>
    <property type="match status" value="2"/>
</dbReference>
<gene>
    <name evidence="10" type="ORF">E1298_09275</name>
</gene>
<evidence type="ECO:0000256" key="8">
    <source>
        <dbReference type="SAM" id="Phobius"/>
    </source>
</evidence>
<dbReference type="AlphaFoldDB" id="A0A4R5C4I1"/>
<feature type="region of interest" description="Disordered" evidence="7">
    <location>
        <begin position="721"/>
        <end position="741"/>
    </location>
</feature>
<evidence type="ECO:0000256" key="7">
    <source>
        <dbReference type="SAM" id="MobiDB-lite"/>
    </source>
</evidence>
<dbReference type="InterPro" id="IPR004869">
    <property type="entry name" value="MMPL_dom"/>
</dbReference>
<feature type="transmembrane region" description="Helical" evidence="8">
    <location>
        <begin position="644"/>
        <end position="664"/>
    </location>
</feature>
<feature type="transmembrane region" description="Helical" evidence="8">
    <location>
        <begin position="532"/>
        <end position="552"/>
    </location>
</feature>
<feature type="compositionally biased region" description="Low complexity" evidence="7">
    <location>
        <begin position="721"/>
        <end position="730"/>
    </location>
</feature>
<evidence type="ECO:0000256" key="2">
    <source>
        <dbReference type="ARBA" id="ARBA00010157"/>
    </source>
</evidence>
<sequence>MFARIAELAIRRSRLVLVLAFVAVVVMGVVGAGAFGKLKEGGYDDPASHSSRAQKAIEEKFGGETNLVLLVRAPGGRIDAPAVRRSGQALVAGLKSDQNLENVVSYWDAGSPILRSKDGHEAMVLAHVKGDDTHRAKNAKSVIDEYTGADKGGLGVRAGGGAAIGNDMSAQVPKDLLLAEAIAVPLTLVLLLLVFGSVVAALLPLVIGTIAITGTFAELTVLGGATDVAVTATNLTTALGLGLGIDYALLMISRFREQLATGASVEDAVRRTVLTAGRTVAFSAATVAVALSALLVFPQYFLRSFGYAGVGVVAIAALGTLFVMPALFAVLGHRVNSGRLPWAKRAHAEARAPLWGRLAHTVMRRPALTALPVLAVLLLAASPLLGITLGTPDERVLPDGAESRQVTSVLREKFSGNDDAAIRVVIDKPVSRAPLDSYAARLSGLKGVVRVEAGTGTYAGGRSTAAGDPALSRADAQRINVVSALAPRSEDAQSLVKEVRAVAPPAGSRPLVGGTGAELVDSKDSISGRLPIALGLVALTTFLLLFLFTGSVVQPLRALVLNMLSLGATLGVMTWIFQDGHLSPLLGVTAQPMEASMTVLMFCIAFGLSMDYEVFVTSRIKELHDQGEDNESAVVDGLGHTGRIVSAAACLLAVSFFAFGTAKISFMQMFGLGTGLAILIDAIAVRGVLVPAAMRLLGRSAWYAPRVLRELHGRYGLTEGGPAPAAAPGSAPQPPYAKNAP</sequence>
<feature type="transmembrane region" description="Helical" evidence="8">
    <location>
        <begin position="559"/>
        <end position="577"/>
    </location>
</feature>
<proteinExistence type="inferred from homology"/>
<evidence type="ECO:0000256" key="5">
    <source>
        <dbReference type="ARBA" id="ARBA00022989"/>
    </source>
</evidence>
<dbReference type="InterPro" id="IPR050545">
    <property type="entry name" value="Mycobact_MmpL"/>
</dbReference>
<feature type="domain" description="Membrane transport protein MMPL" evidence="9">
    <location>
        <begin position="397"/>
        <end position="706"/>
    </location>
</feature>
<dbReference type="GO" id="GO:0005886">
    <property type="term" value="C:plasma membrane"/>
    <property type="evidence" value="ECO:0007669"/>
    <property type="project" value="UniProtKB-SubCell"/>
</dbReference>
<feature type="transmembrane region" description="Helical" evidence="8">
    <location>
        <begin position="176"/>
        <end position="195"/>
    </location>
</feature>
<evidence type="ECO:0000256" key="4">
    <source>
        <dbReference type="ARBA" id="ARBA00022692"/>
    </source>
</evidence>
<feature type="domain" description="Membrane transport protein MMPL" evidence="9">
    <location>
        <begin position="46"/>
        <end position="368"/>
    </location>
</feature>
<feature type="transmembrane region" description="Helical" evidence="8">
    <location>
        <begin position="307"/>
        <end position="331"/>
    </location>
</feature>
<feature type="transmembrane region" description="Helical" evidence="8">
    <location>
        <begin position="228"/>
        <end position="250"/>
    </location>
</feature>
<dbReference type="RefSeq" id="WP_131891156.1">
    <property type="nucleotide sequence ID" value="NZ_SMKU01000030.1"/>
</dbReference>
<dbReference type="EMBL" id="SMKU01000030">
    <property type="protein sequence ID" value="TDD93509.1"/>
    <property type="molecule type" value="Genomic_DNA"/>
</dbReference>
<keyword evidence="4 8" id="KW-0812">Transmembrane</keyword>
<dbReference type="PANTHER" id="PTHR33406">
    <property type="entry name" value="MEMBRANE PROTEIN MJ1562-RELATED"/>
    <property type="match status" value="1"/>
</dbReference>
<protein>
    <submittedName>
        <fullName evidence="10">MMPL family transporter</fullName>
    </submittedName>
</protein>
<keyword evidence="11" id="KW-1185">Reference proteome</keyword>
<dbReference type="SUPFAM" id="SSF82866">
    <property type="entry name" value="Multidrug efflux transporter AcrB transmembrane domain"/>
    <property type="match status" value="2"/>
</dbReference>
<keyword evidence="6 8" id="KW-0472">Membrane</keyword>
<dbReference type="PANTHER" id="PTHR33406:SF11">
    <property type="entry name" value="MEMBRANE PROTEIN SCO6666-RELATED"/>
    <property type="match status" value="1"/>
</dbReference>
<keyword evidence="5 8" id="KW-1133">Transmembrane helix</keyword>
<evidence type="ECO:0000256" key="1">
    <source>
        <dbReference type="ARBA" id="ARBA00004651"/>
    </source>
</evidence>
<evidence type="ECO:0000313" key="11">
    <source>
        <dbReference type="Proteomes" id="UP000294513"/>
    </source>
</evidence>
<name>A0A4R5C4I1_9ACTN</name>
<feature type="transmembrane region" description="Helical" evidence="8">
    <location>
        <begin position="280"/>
        <end position="301"/>
    </location>
</feature>
<feature type="transmembrane region" description="Helical" evidence="8">
    <location>
        <begin position="597"/>
        <end position="616"/>
    </location>
</feature>
<comment type="similarity">
    <text evidence="2">Belongs to the resistance-nodulation-cell division (RND) (TC 2.A.6) family. MmpL subfamily.</text>
</comment>
<accession>A0A4R5C4I1</accession>
<reference evidence="10 11" key="1">
    <citation type="submission" date="2019-03" db="EMBL/GenBank/DDBJ databases">
        <title>Draft genome sequences of novel Actinobacteria.</title>
        <authorList>
            <person name="Sahin N."/>
            <person name="Ay H."/>
            <person name="Saygin H."/>
        </authorList>
    </citation>
    <scope>NUCLEOTIDE SEQUENCE [LARGE SCALE GENOMIC DNA]</scope>
    <source>
        <strain evidence="10 11">H3C3</strain>
    </source>
</reference>
<feature type="transmembrane region" description="Helical" evidence="8">
    <location>
        <begin position="670"/>
        <end position="689"/>
    </location>
</feature>
<evidence type="ECO:0000259" key="9">
    <source>
        <dbReference type="Pfam" id="PF03176"/>
    </source>
</evidence>
<dbReference type="OrthoDB" id="7051771at2"/>
<dbReference type="Gene3D" id="1.20.1640.10">
    <property type="entry name" value="Multidrug efflux transporter AcrB transmembrane domain"/>
    <property type="match status" value="2"/>
</dbReference>
<comment type="subcellular location">
    <subcellularLocation>
        <location evidence="1">Cell membrane</location>
        <topology evidence="1">Multi-pass membrane protein</topology>
    </subcellularLocation>
</comment>
<keyword evidence="3" id="KW-1003">Cell membrane</keyword>
<evidence type="ECO:0000256" key="3">
    <source>
        <dbReference type="ARBA" id="ARBA00022475"/>
    </source>
</evidence>
<feature type="transmembrane region" description="Helical" evidence="8">
    <location>
        <begin position="367"/>
        <end position="389"/>
    </location>
</feature>
<feature type="transmembrane region" description="Helical" evidence="8">
    <location>
        <begin position="202"/>
        <end position="222"/>
    </location>
</feature>
<evidence type="ECO:0000313" key="10">
    <source>
        <dbReference type="EMBL" id="TDD93509.1"/>
    </source>
</evidence>